<evidence type="ECO:0000313" key="6">
    <source>
        <dbReference type="EMBL" id="BAJ28139.1"/>
    </source>
</evidence>
<organism evidence="6 7">
    <name type="scientific">Kitasatospora setae (strain ATCC 33774 / DSM 43861 / JCM 3304 / KCC A-0304 / NBRC 14216 / KM-6054)</name>
    <name type="common">Streptomyces setae</name>
    <dbReference type="NCBI Taxonomy" id="452652"/>
    <lineage>
        <taxon>Bacteria</taxon>
        <taxon>Bacillati</taxon>
        <taxon>Actinomycetota</taxon>
        <taxon>Actinomycetes</taxon>
        <taxon>Kitasatosporales</taxon>
        <taxon>Streptomycetaceae</taxon>
        <taxon>Kitasatospora</taxon>
    </lineage>
</organism>
<evidence type="ECO:0000256" key="1">
    <source>
        <dbReference type="ARBA" id="ARBA00001946"/>
    </source>
</evidence>
<gene>
    <name evidence="6" type="ordered locus">KSE_23200</name>
</gene>
<feature type="region of interest" description="Disordered" evidence="4">
    <location>
        <begin position="161"/>
        <end position="188"/>
    </location>
</feature>
<dbReference type="Proteomes" id="UP000007076">
    <property type="component" value="Chromosome"/>
</dbReference>
<evidence type="ECO:0000256" key="3">
    <source>
        <dbReference type="ARBA" id="ARBA00022842"/>
    </source>
</evidence>
<dbReference type="Pfam" id="PF00293">
    <property type="entry name" value="NUDIX"/>
    <property type="match status" value="1"/>
</dbReference>
<keyword evidence="7" id="KW-1185">Reference proteome</keyword>
<dbReference type="AlphaFoldDB" id="E4NAA8"/>
<dbReference type="KEGG" id="ksk:KSE_23200"/>
<name>E4NAA8_KITSK</name>
<accession>E4NAA8</accession>
<dbReference type="InterPro" id="IPR000086">
    <property type="entry name" value="NUDIX_hydrolase_dom"/>
</dbReference>
<feature type="domain" description="Nudix hydrolase" evidence="5">
    <location>
        <begin position="22"/>
        <end position="155"/>
    </location>
</feature>
<dbReference type="Gene3D" id="3.90.79.10">
    <property type="entry name" value="Nucleoside Triphosphate Pyrophosphohydrolase"/>
    <property type="match status" value="1"/>
</dbReference>
<evidence type="ECO:0000259" key="5">
    <source>
        <dbReference type="PROSITE" id="PS51462"/>
    </source>
</evidence>
<dbReference type="SUPFAM" id="SSF55811">
    <property type="entry name" value="Nudix"/>
    <property type="match status" value="1"/>
</dbReference>
<dbReference type="CDD" id="cd18876">
    <property type="entry name" value="NUDIX_Hydrolase"/>
    <property type="match status" value="1"/>
</dbReference>
<keyword evidence="2" id="KW-0378">Hydrolase</keyword>
<dbReference type="eggNOG" id="COG1051">
    <property type="taxonomic scope" value="Bacteria"/>
</dbReference>
<proteinExistence type="predicted"/>
<feature type="compositionally biased region" description="Basic and acidic residues" evidence="4">
    <location>
        <begin position="1"/>
        <end position="13"/>
    </location>
</feature>
<feature type="region of interest" description="Disordered" evidence="4">
    <location>
        <begin position="1"/>
        <end position="22"/>
    </location>
</feature>
<dbReference type="STRING" id="452652.KSE_23200"/>
<sequence>MRTDTPAVRERPAGVKSSSKAPGHPITSYVLCTDPASRLLIVRAAGIGTWHLPGGVVEVGESPLDTARRESREELALALDLLPDDLLGIEWAQARREGARDRIVFLWSGPMLSAADTDRIVLDARELSAWRWADRDEARRLLHPAVAARVRAPLQWPGSVTYRETRTERTARHDDGRVPRQDAADRHP</sequence>
<protein>
    <recommendedName>
        <fullName evidence="5">Nudix hydrolase domain-containing protein</fullName>
    </recommendedName>
</protein>
<dbReference type="PROSITE" id="PS51462">
    <property type="entry name" value="NUDIX"/>
    <property type="match status" value="1"/>
</dbReference>
<dbReference type="HOGENOM" id="CLU_1439341_0_0_11"/>
<dbReference type="PATRIC" id="fig|452652.3.peg.2332"/>
<dbReference type="GO" id="GO:0016787">
    <property type="term" value="F:hydrolase activity"/>
    <property type="evidence" value="ECO:0007669"/>
    <property type="project" value="UniProtKB-KW"/>
</dbReference>
<evidence type="ECO:0000313" key="7">
    <source>
        <dbReference type="Proteomes" id="UP000007076"/>
    </source>
</evidence>
<comment type="cofactor">
    <cofactor evidence="1">
        <name>Mg(2+)</name>
        <dbReference type="ChEBI" id="CHEBI:18420"/>
    </cofactor>
</comment>
<evidence type="ECO:0000256" key="4">
    <source>
        <dbReference type="SAM" id="MobiDB-lite"/>
    </source>
</evidence>
<dbReference type="EMBL" id="AP010968">
    <property type="protein sequence ID" value="BAJ28139.1"/>
    <property type="molecule type" value="Genomic_DNA"/>
</dbReference>
<dbReference type="InterPro" id="IPR015797">
    <property type="entry name" value="NUDIX_hydrolase-like_dom_sf"/>
</dbReference>
<feature type="compositionally biased region" description="Basic and acidic residues" evidence="4">
    <location>
        <begin position="163"/>
        <end position="188"/>
    </location>
</feature>
<dbReference type="PANTHER" id="PTHR43046">
    <property type="entry name" value="GDP-MANNOSE MANNOSYL HYDROLASE"/>
    <property type="match status" value="1"/>
</dbReference>
<reference evidence="6 7" key="1">
    <citation type="journal article" date="2010" name="DNA Res.">
        <title>Genome sequence of Kitasatospora setae NBRC 14216T: an evolutionary snapshot of the family Streptomycetaceae.</title>
        <authorList>
            <person name="Ichikawa N."/>
            <person name="Oguchi A."/>
            <person name="Ikeda H."/>
            <person name="Ishikawa J."/>
            <person name="Kitani S."/>
            <person name="Watanabe Y."/>
            <person name="Nakamura S."/>
            <person name="Katano Y."/>
            <person name="Kishi E."/>
            <person name="Sasagawa M."/>
            <person name="Ankai A."/>
            <person name="Fukui S."/>
            <person name="Hashimoto Y."/>
            <person name="Kamata S."/>
            <person name="Otoguro M."/>
            <person name="Tanikawa S."/>
            <person name="Nihira T."/>
            <person name="Horinouchi S."/>
            <person name="Ohnishi Y."/>
            <person name="Hayakawa M."/>
            <person name="Kuzuyama T."/>
            <person name="Arisawa A."/>
            <person name="Nomoto F."/>
            <person name="Miura H."/>
            <person name="Takahashi Y."/>
            <person name="Fujita N."/>
        </authorList>
    </citation>
    <scope>NUCLEOTIDE SEQUENCE [LARGE SCALE GENOMIC DNA]</scope>
    <source>
        <strain evidence="7">ATCC 33774 / DSM 43861 / JCM 3304 / KCC A-0304 / NBRC 14216 / KM-6054</strain>
    </source>
</reference>
<keyword evidence="3" id="KW-0460">Magnesium</keyword>
<evidence type="ECO:0000256" key="2">
    <source>
        <dbReference type="ARBA" id="ARBA00022801"/>
    </source>
</evidence>
<dbReference type="PANTHER" id="PTHR43046:SF12">
    <property type="entry name" value="GDP-MANNOSE MANNOSYL HYDROLASE"/>
    <property type="match status" value="1"/>
</dbReference>